<dbReference type="InterPro" id="IPR036291">
    <property type="entry name" value="NAD(P)-bd_dom_sf"/>
</dbReference>
<dbReference type="EMBL" id="JBHRSK010000004">
    <property type="protein sequence ID" value="MFC2967091.1"/>
    <property type="molecule type" value="Genomic_DNA"/>
</dbReference>
<dbReference type="InterPro" id="IPR055170">
    <property type="entry name" value="GFO_IDH_MocA-like_dom"/>
</dbReference>
<reference evidence="5" key="1">
    <citation type="journal article" date="2019" name="Int. J. Syst. Evol. Microbiol.">
        <title>The Global Catalogue of Microorganisms (GCM) 10K type strain sequencing project: providing services to taxonomists for standard genome sequencing and annotation.</title>
        <authorList>
            <consortium name="The Broad Institute Genomics Platform"/>
            <consortium name="The Broad Institute Genome Sequencing Center for Infectious Disease"/>
            <person name="Wu L."/>
            <person name="Ma J."/>
        </authorList>
    </citation>
    <scope>NUCLEOTIDE SEQUENCE [LARGE SCALE GENOMIC DNA]</scope>
    <source>
        <strain evidence="5">KCTC 62192</strain>
    </source>
</reference>
<name>A0ABV7ADT4_9RHOB</name>
<evidence type="ECO:0000313" key="4">
    <source>
        <dbReference type="EMBL" id="MFC2967091.1"/>
    </source>
</evidence>
<accession>A0ABV7ADT4</accession>
<dbReference type="Pfam" id="PF22725">
    <property type="entry name" value="GFO_IDH_MocA_C3"/>
    <property type="match status" value="1"/>
</dbReference>
<dbReference type="RefSeq" id="WP_377831731.1">
    <property type="nucleotide sequence ID" value="NZ_JBHRSK010000004.1"/>
</dbReference>
<dbReference type="Gene3D" id="3.30.360.10">
    <property type="entry name" value="Dihydrodipicolinate Reductase, domain 2"/>
    <property type="match status" value="1"/>
</dbReference>
<feature type="domain" description="Gfo/Idh/MocA-like oxidoreductase N-terminal" evidence="2">
    <location>
        <begin position="4"/>
        <end position="120"/>
    </location>
</feature>
<proteinExistence type="predicted"/>
<dbReference type="PANTHER" id="PTHR43818:SF11">
    <property type="entry name" value="BCDNA.GH03377"/>
    <property type="match status" value="1"/>
</dbReference>
<dbReference type="Gene3D" id="3.40.50.720">
    <property type="entry name" value="NAD(P)-binding Rossmann-like Domain"/>
    <property type="match status" value="1"/>
</dbReference>
<evidence type="ECO:0000313" key="5">
    <source>
        <dbReference type="Proteomes" id="UP001595443"/>
    </source>
</evidence>
<sequence length="320" mass="33650">MAVKTAVIGLGIMGRRMLEHMVPHEGYDPVALWDPDPAACAAAQDLAPGARVAGSVEAAIAGADLVYLACPPVPRKAYALAAASAGKAVFLEKPLGVDEAESAALVAGLRDSGVPAAVNFTQAAGEALAHISHAAQAGEMGDLAGVDMVVTYAAWPRAWQQAADWLRFRAEGGMTREVLSHFLFFTQRILGPLSVVWARPSYPADPALCETALLARLENARGLPVSILASVGGAQPDRQEFTVKGSKASHRVSNFSDESVSQGAAFTPVGPEPGDRRAVALRAQLDDLLLCIAGRPHRLATPQEALDVQRLVEEMLRGKP</sequence>
<dbReference type="Proteomes" id="UP001595443">
    <property type="component" value="Unassembled WGS sequence"/>
</dbReference>
<dbReference type="PANTHER" id="PTHR43818">
    <property type="entry name" value="BCDNA.GH03377"/>
    <property type="match status" value="1"/>
</dbReference>
<dbReference type="Pfam" id="PF01408">
    <property type="entry name" value="GFO_IDH_MocA"/>
    <property type="match status" value="1"/>
</dbReference>
<comment type="caution">
    <text evidence="4">The sequence shown here is derived from an EMBL/GenBank/DDBJ whole genome shotgun (WGS) entry which is preliminary data.</text>
</comment>
<gene>
    <name evidence="4" type="ORF">ACFOES_03220</name>
</gene>
<evidence type="ECO:0000259" key="3">
    <source>
        <dbReference type="Pfam" id="PF22725"/>
    </source>
</evidence>
<feature type="domain" description="GFO/IDH/MocA-like oxidoreductase" evidence="3">
    <location>
        <begin position="131"/>
        <end position="249"/>
    </location>
</feature>
<evidence type="ECO:0000256" key="1">
    <source>
        <dbReference type="ARBA" id="ARBA00023002"/>
    </source>
</evidence>
<keyword evidence="5" id="KW-1185">Reference proteome</keyword>
<dbReference type="SUPFAM" id="SSF55347">
    <property type="entry name" value="Glyceraldehyde-3-phosphate dehydrogenase-like, C-terminal domain"/>
    <property type="match status" value="1"/>
</dbReference>
<dbReference type="InterPro" id="IPR000683">
    <property type="entry name" value="Gfo/Idh/MocA-like_OxRdtase_N"/>
</dbReference>
<organism evidence="4 5">
    <name type="scientific">Acidimangrovimonas pyrenivorans</name>
    <dbReference type="NCBI Taxonomy" id="2030798"/>
    <lineage>
        <taxon>Bacteria</taxon>
        <taxon>Pseudomonadati</taxon>
        <taxon>Pseudomonadota</taxon>
        <taxon>Alphaproteobacteria</taxon>
        <taxon>Rhodobacterales</taxon>
        <taxon>Paracoccaceae</taxon>
        <taxon>Acidimangrovimonas</taxon>
    </lineage>
</organism>
<dbReference type="SUPFAM" id="SSF51735">
    <property type="entry name" value="NAD(P)-binding Rossmann-fold domains"/>
    <property type="match status" value="1"/>
</dbReference>
<protein>
    <submittedName>
        <fullName evidence="4">Gfo/Idh/MocA family protein</fullName>
    </submittedName>
</protein>
<dbReference type="InterPro" id="IPR050463">
    <property type="entry name" value="Gfo/Idh/MocA_oxidrdct_glycsds"/>
</dbReference>
<keyword evidence="1" id="KW-0560">Oxidoreductase</keyword>
<evidence type="ECO:0000259" key="2">
    <source>
        <dbReference type="Pfam" id="PF01408"/>
    </source>
</evidence>